<keyword evidence="3" id="KW-0326">Glycosidase</keyword>
<dbReference type="FunFam" id="3.20.20.80:FF:000064">
    <property type="entry name" value="Oligo-1,6-glucosidase"/>
    <property type="match status" value="2"/>
</dbReference>
<dbReference type="EMBL" id="MCXM01000078">
    <property type="protein sequence ID" value="PMK39784.1"/>
    <property type="molecule type" value="Genomic_DNA"/>
</dbReference>
<dbReference type="Gene3D" id="3.20.20.80">
    <property type="entry name" value="Glycosidases"/>
    <property type="match status" value="1"/>
</dbReference>
<comment type="caution">
    <text evidence="5">The sequence shown here is derived from an EMBL/GenBank/DDBJ whole genome shotgun (WGS) entry which is preliminary data.</text>
</comment>
<dbReference type="FunFam" id="3.90.400.10:FF:000002">
    <property type="entry name" value="Sucrose isomerase"/>
    <property type="match status" value="1"/>
</dbReference>
<dbReference type="CDD" id="cd11333">
    <property type="entry name" value="AmyAc_SI_OligoGlu_DGase"/>
    <property type="match status" value="1"/>
</dbReference>
<dbReference type="Pfam" id="PF16657">
    <property type="entry name" value="Malt_amylase_C"/>
    <property type="match status" value="1"/>
</dbReference>
<dbReference type="NCBIfam" id="NF008183">
    <property type="entry name" value="PRK10933.1"/>
    <property type="match status" value="1"/>
</dbReference>
<keyword evidence="2" id="KW-0378">Hydrolase</keyword>
<evidence type="ECO:0000256" key="2">
    <source>
        <dbReference type="ARBA" id="ARBA00022801"/>
    </source>
</evidence>
<dbReference type="InterPro" id="IPR006047">
    <property type="entry name" value="GH13_cat_dom"/>
</dbReference>
<evidence type="ECO:0000259" key="4">
    <source>
        <dbReference type="SMART" id="SM00642"/>
    </source>
</evidence>
<dbReference type="PANTHER" id="PTHR10357">
    <property type="entry name" value="ALPHA-AMYLASE FAMILY MEMBER"/>
    <property type="match status" value="1"/>
</dbReference>
<dbReference type="SUPFAM" id="SSF51445">
    <property type="entry name" value="(Trans)glycosidases"/>
    <property type="match status" value="1"/>
</dbReference>
<dbReference type="Gene3D" id="3.90.400.10">
    <property type="entry name" value="Oligo-1,6-glucosidase, Domain 2"/>
    <property type="match status" value="1"/>
</dbReference>
<proteinExistence type="inferred from homology"/>
<protein>
    <submittedName>
        <fullName evidence="5">Glucohydrolase</fullName>
    </submittedName>
</protein>
<gene>
    <name evidence="5" type="ORF">BCT99_09375</name>
</gene>
<sequence length="543" mass="63022">MEQKWWHDAVVYQIYPRSFLDSNNDGIGDLNGIISKLDYLKELGINVIWLSPVYQSPMDDNGYDISDYQAIAKEFGSMEDMKRLMDEAKKRDIKIVMDLVVNHTSDEHRWFEQARSSKDNPYRDYYIWRDARPDGSAPDDQESIFGGSAWHWDELTQQYFFHLFSKRQPDLNWENPKVQEEVHNMMNWWIDLGIGGFRLDVIDLIGKEIDKGITGNGPRLHKLLQQMNQATFGNKDLLTVGETWGATPEIAKLYSGQDRNELSMVFQFEHITLTWENGDKWNPIPLDLREFKNVLTKWQLELADGGWNSLFWNNHDLPRLVSKYGDDKNYRVESAKMLATCLHFLKGTPYIYQGEEIGMTNVAFDSLDQYKDIETHNFYKVKTESGITHEHMMDAIHENSRDNARTPMHWNNQANAGFSGGTPWIELNPNYPEINVEDALANPNSIFYHYKKLIELRKAHPAIVYGSFVPVFEEHDKVFAYVRELDGEQLLVVCNFSGESLTLETPEQYRTQTPVCLISNYGEILSVDAQLHLAPYESFALKL</sequence>
<evidence type="ECO:0000256" key="1">
    <source>
        <dbReference type="ARBA" id="ARBA00008061"/>
    </source>
</evidence>
<dbReference type="Pfam" id="PF00128">
    <property type="entry name" value="Alpha-amylase"/>
    <property type="match status" value="1"/>
</dbReference>
<dbReference type="PANTHER" id="PTHR10357:SF179">
    <property type="entry name" value="NEUTRAL AND BASIC AMINO ACID TRANSPORT PROTEIN RBAT"/>
    <property type="match status" value="1"/>
</dbReference>
<dbReference type="AlphaFoldDB" id="A0AB36XIX9"/>
<dbReference type="Gene3D" id="2.60.40.1180">
    <property type="entry name" value="Golgi alpha-mannosidase II"/>
    <property type="match status" value="1"/>
</dbReference>
<dbReference type="InterPro" id="IPR045857">
    <property type="entry name" value="O16G_dom_2"/>
</dbReference>
<dbReference type="GO" id="GO:0004556">
    <property type="term" value="F:alpha-amylase activity"/>
    <property type="evidence" value="ECO:0007669"/>
    <property type="project" value="TreeGrafter"/>
</dbReference>
<dbReference type="RefSeq" id="WP_102279829.1">
    <property type="nucleotide sequence ID" value="NZ_JAJGZN020000001.1"/>
</dbReference>
<accession>A0AB36XIX9</accession>
<evidence type="ECO:0000313" key="5">
    <source>
        <dbReference type="EMBL" id="PMK39784.1"/>
    </source>
</evidence>
<reference evidence="5" key="3">
    <citation type="journal article" date="2018" name="Nature">
        <title>A major lineage of non-tailed dsDNA viruses as unrecognized killers of marine bacteria.</title>
        <authorList>
            <person name="Kauffman K.M."/>
            <person name="Hussain F.A."/>
            <person name="Yang J."/>
            <person name="Arevalo P."/>
            <person name="Brown J.M."/>
            <person name="Chang W.K."/>
            <person name="VanInsberghe D."/>
            <person name="Elsherbini J."/>
            <person name="Sharma R.S."/>
            <person name="Cutler M.B."/>
            <person name="Kelly L."/>
            <person name="Polz M.F."/>
        </authorList>
    </citation>
    <scope>NUCLEOTIDE SEQUENCE</scope>
    <source>
        <strain evidence="5">10N.261.52.F7</strain>
    </source>
</reference>
<dbReference type="FunFam" id="2.60.40.1180:FF:000007">
    <property type="entry name" value="Sucrose isomerase"/>
    <property type="match status" value="1"/>
</dbReference>
<dbReference type="InterPro" id="IPR032091">
    <property type="entry name" value="Malt_amylase-like_C"/>
</dbReference>
<dbReference type="GO" id="GO:0009313">
    <property type="term" value="P:oligosaccharide catabolic process"/>
    <property type="evidence" value="ECO:0007669"/>
    <property type="project" value="TreeGrafter"/>
</dbReference>
<organism evidence="5">
    <name type="scientific">Vibrio lentus</name>
    <dbReference type="NCBI Taxonomy" id="136468"/>
    <lineage>
        <taxon>Bacteria</taxon>
        <taxon>Pseudomonadati</taxon>
        <taxon>Pseudomonadota</taxon>
        <taxon>Gammaproteobacteria</taxon>
        <taxon>Vibrionales</taxon>
        <taxon>Vibrionaceae</taxon>
        <taxon>Vibrio</taxon>
    </lineage>
</organism>
<dbReference type="InterPro" id="IPR013780">
    <property type="entry name" value="Glyco_hydro_b"/>
</dbReference>
<reference key="1">
    <citation type="submission" date="2016-07" db="EMBL/GenBank/DDBJ databases">
        <title>Nontailed viruses are major unrecognized killers of bacteria in the ocean.</title>
        <authorList>
            <person name="Kauffman K."/>
            <person name="Hussain F."/>
            <person name="Yang J."/>
            <person name="Arevalo P."/>
            <person name="Brown J."/>
            <person name="Cutler M."/>
            <person name="Kelly L."/>
            <person name="Polz M.F."/>
        </authorList>
    </citation>
    <scope>NUCLEOTIDE SEQUENCE [LARGE SCALE GENOMIC DNA]</scope>
    <source>
        <strain>10N.261.52.F7</strain>
    </source>
</reference>
<evidence type="ECO:0000256" key="3">
    <source>
        <dbReference type="ARBA" id="ARBA00023295"/>
    </source>
</evidence>
<name>A0AB36XIX9_9VIBR</name>
<comment type="similarity">
    <text evidence="1">Belongs to the glycosyl hydrolase 13 family.</text>
</comment>
<reference evidence="5" key="2">
    <citation type="submission" date="2016-07" db="EMBL/GenBank/DDBJ databases">
        <authorList>
            <person name="Kauffman K."/>
            <person name="Arevalo P."/>
            <person name="Polz M.F."/>
        </authorList>
    </citation>
    <scope>NUCLEOTIDE SEQUENCE</scope>
    <source>
        <strain evidence="5">10N.261.52.F7</strain>
    </source>
</reference>
<dbReference type="SUPFAM" id="SSF51011">
    <property type="entry name" value="Glycosyl hydrolase domain"/>
    <property type="match status" value="1"/>
</dbReference>
<feature type="domain" description="Glycosyl hydrolase family 13 catalytic" evidence="4">
    <location>
        <begin position="13"/>
        <end position="405"/>
    </location>
</feature>
<dbReference type="InterPro" id="IPR017853">
    <property type="entry name" value="GH"/>
</dbReference>
<dbReference type="SMART" id="SM00642">
    <property type="entry name" value="Aamy"/>
    <property type="match status" value="1"/>
</dbReference>